<dbReference type="InterPro" id="IPR036875">
    <property type="entry name" value="Znf_CCHC_sf"/>
</dbReference>
<feature type="region of interest" description="Disordered" evidence="2">
    <location>
        <begin position="394"/>
        <end position="572"/>
    </location>
</feature>
<dbReference type="InterPro" id="IPR000953">
    <property type="entry name" value="Chromo/chromo_shadow_dom"/>
</dbReference>
<dbReference type="SUPFAM" id="SSF57756">
    <property type="entry name" value="Retrovirus zinc finger-like domains"/>
    <property type="match status" value="1"/>
</dbReference>
<feature type="compositionally biased region" description="Basic and acidic residues" evidence="2">
    <location>
        <begin position="669"/>
        <end position="678"/>
    </location>
</feature>
<gene>
    <name evidence="4" type="ORF">BDV96DRAFT_120855</name>
</gene>
<feature type="coiled-coil region" evidence="1">
    <location>
        <begin position="16"/>
        <end position="47"/>
    </location>
</feature>
<feature type="region of interest" description="Disordered" evidence="2">
    <location>
        <begin position="631"/>
        <end position="744"/>
    </location>
</feature>
<dbReference type="SMART" id="SM00343">
    <property type="entry name" value="ZnF_C2HC"/>
    <property type="match status" value="3"/>
</dbReference>
<feature type="domain" description="Chromo" evidence="3">
    <location>
        <begin position="574"/>
        <end position="626"/>
    </location>
</feature>
<feature type="compositionally biased region" description="Acidic residues" evidence="2">
    <location>
        <begin position="697"/>
        <end position="744"/>
    </location>
</feature>
<proteinExistence type="predicted"/>
<accession>A0A6A5Z1H0</accession>
<feature type="compositionally biased region" description="Low complexity" evidence="2">
    <location>
        <begin position="492"/>
        <end position="502"/>
    </location>
</feature>
<dbReference type="PROSITE" id="PS50013">
    <property type="entry name" value="CHROMO_2"/>
    <property type="match status" value="1"/>
</dbReference>
<feature type="compositionally biased region" description="Polar residues" evidence="2">
    <location>
        <begin position="520"/>
        <end position="552"/>
    </location>
</feature>
<feature type="compositionally biased region" description="Basic and acidic residues" evidence="2">
    <location>
        <begin position="631"/>
        <end position="645"/>
    </location>
</feature>
<feature type="compositionally biased region" description="Polar residues" evidence="2">
    <location>
        <begin position="415"/>
        <end position="426"/>
    </location>
</feature>
<evidence type="ECO:0000256" key="1">
    <source>
        <dbReference type="SAM" id="Coils"/>
    </source>
</evidence>
<name>A0A6A5Z1H0_9PLEO</name>
<dbReference type="InterPro" id="IPR001878">
    <property type="entry name" value="Znf_CCHC"/>
</dbReference>
<dbReference type="Gene3D" id="4.10.60.10">
    <property type="entry name" value="Zinc finger, CCHC-type"/>
    <property type="match status" value="1"/>
</dbReference>
<dbReference type="GO" id="GO:0003676">
    <property type="term" value="F:nucleic acid binding"/>
    <property type="evidence" value="ECO:0007669"/>
    <property type="project" value="InterPro"/>
</dbReference>
<dbReference type="OrthoDB" id="10675159at2759"/>
<organism evidence="4 5">
    <name type="scientific">Lophiotrema nucula</name>
    <dbReference type="NCBI Taxonomy" id="690887"/>
    <lineage>
        <taxon>Eukaryota</taxon>
        <taxon>Fungi</taxon>
        <taxon>Dikarya</taxon>
        <taxon>Ascomycota</taxon>
        <taxon>Pezizomycotina</taxon>
        <taxon>Dothideomycetes</taxon>
        <taxon>Pleosporomycetidae</taxon>
        <taxon>Pleosporales</taxon>
        <taxon>Lophiotremataceae</taxon>
        <taxon>Lophiotrema</taxon>
    </lineage>
</organism>
<sequence>MEQGQYENLMNAVQGFANAQAETRKELQELRQANAALVEQINGMKQQSNWVVEQTVGRMGPCFRQIYDEKLGPLQEWMSFFPQGSQQLLQQQFQQQQQLWARSHMTASSFRNPTFIRRIEDLVPTIRIDVRSDSDNELAKTMSTEQVLERFSRMEAPFNNIRVAYHQPRTREFWLQTNSMSAYDKLTAKPHAARLPRILGFSTQSAVTAQSIWVLVRGCNLPIETMKACKKLLERWAAETGLKIRDAEYRCHLLLWRFNNVDEATKLCQTWVFFSGTRAYGVPFNRQALPFFCRLCGGPGHMDTYRACPKMNDKTFKRKCIICGSVDHMKERCTAKDRPDSEGYCVNCKVSGHRTESSKCTHEASLRHREECAKIYSNRPLWAASIVLPDPHPAIPYDPPGAKATPPSKKAASSRQLPGSRSNAQETDPLDPAGTDFHRKHDQPIVQAGSYRESAGNDGPPKVPREEWAKIMKREKEGSKKKEKPNSRKTSRASSKSTASRPKTPDTDRRPTSPDKQRASRSPSVSQNEHATRGRSNFPTKKSKRSQPTSQQESDRKGKQKAAEEPPSPFVVEYEGSRILEIRDTKKHSGAGGRVTYLVKIEGMRDAQWIFESTMQQRPELVGEYYLLHPNRDKSSWGRSMRDLAMKAPSGRRSRSRRTPDSRPIQTPEPRRGSEQKVEQSVGASKKGKEKALNEGEPAEEERGEEERGEEERGEEERGEEESSEETGEESSEDDYEASEDEEN</sequence>
<protein>
    <recommendedName>
        <fullName evidence="3">Chromo domain-containing protein</fullName>
    </recommendedName>
</protein>
<feature type="compositionally biased region" description="Low complexity" evidence="2">
    <location>
        <begin position="400"/>
        <end position="414"/>
    </location>
</feature>
<reference evidence="4" key="1">
    <citation type="journal article" date="2020" name="Stud. Mycol.">
        <title>101 Dothideomycetes genomes: a test case for predicting lifestyles and emergence of pathogens.</title>
        <authorList>
            <person name="Haridas S."/>
            <person name="Albert R."/>
            <person name="Binder M."/>
            <person name="Bloem J."/>
            <person name="Labutti K."/>
            <person name="Salamov A."/>
            <person name="Andreopoulos B."/>
            <person name="Baker S."/>
            <person name="Barry K."/>
            <person name="Bills G."/>
            <person name="Bluhm B."/>
            <person name="Cannon C."/>
            <person name="Castanera R."/>
            <person name="Culley D."/>
            <person name="Daum C."/>
            <person name="Ezra D."/>
            <person name="Gonzalez J."/>
            <person name="Henrissat B."/>
            <person name="Kuo A."/>
            <person name="Liang C."/>
            <person name="Lipzen A."/>
            <person name="Lutzoni F."/>
            <person name="Magnuson J."/>
            <person name="Mondo S."/>
            <person name="Nolan M."/>
            <person name="Ohm R."/>
            <person name="Pangilinan J."/>
            <person name="Park H.-J."/>
            <person name="Ramirez L."/>
            <person name="Alfaro M."/>
            <person name="Sun H."/>
            <person name="Tritt A."/>
            <person name="Yoshinaga Y."/>
            <person name="Zwiers L.-H."/>
            <person name="Turgeon B."/>
            <person name="Goodwin S."/>
            <person name="Spatafora J."/>
            <person name="Crous P."/>
            <person name="Grigoriev I."/>
        </authorList>
    </citation>
    <scope>NUCLEOTIDE SEQUENCE</scope>
    <source>
        <strain evidence="4">CBS 627.86</strain>
    </source>
</reference>
<evidence type="ECO:0000256" key="2">
    <source>
        <dbReference type="SAM" id="MobiDB-lite"/>
    </source>
</evidence>
<keyword evidence="5" id="KW-1185">Reference proteome</keyword>
<evidence type="ECO:0000259" key="3">
    <source>
        <dbReference type="PROSITE" id="PS50013"/>
    </source>
</evidence>
<keyword evidence="1" id="KW-0175">Coiled coil</keyword>
<dbReference type="GO" id="GO:0008270">
    <property type="term" value="F:zinc ion binding"/>
    <property type="evidence" value="ECO:0007669"/>
    <property type="project" value="InterPro"/>
</dbReference>
<dbReference type="EMBL" id="ML977328">
    <property type="protein sequence ID" value="KAF2113299.1"/>
    <property type="molecule type" value="Genomic_DNA"/>
</dbReference>
<dbReference type="AlphaFoldDB" id="A0A6A5Z1H0"/>
<feature type="compositionally biased region" description="Basic and acidic residues" evidence="2">
    <location>
        <begin position="463"/>
        <end position="486"/>
    </location>
</feature>
<feature type="compositionally biased region" description="Basic and acidic residues" evidence="2">
    <location>
        <begin position="503"/>
        <end position="518"/>
    </location>
</feature>
<evidence type="ECO:0000313" key="4">
    <source>
        <dbReference type="EMBL" id="KAF2113299.1"/>
    </source>
</evidence>
<evidence type="ECO:0000313" key="5">
    <source>
        <dbReference type="Proteomes" id="UP000799770"/>
    </source>
</evidence>
<feature type="compositionally biased region" description="Basic and acidic residues" evidence="2">
    <location>
        <begin position="553"/>
        <end position="564"/>
    </location>
</feature>
<dbReference type="Proteomes" id="UP000799770">
    <property type="component" value="Unassembled WGS sequence"/>
</dbReference>